<name>A0A2I0T6P3_LIMLA</name>
<organism evidence="2 3">
    <name type="scientific">Limosa lapponica baueri</name>
    <dbReference type="NCBI Taxonomy" id="1758121"/>
    <lineage>
        <taxon>Eukaryota</taxon>
        <taxon>Metazoa</taxon>
        <taxon>Chordata</taxon>
        <taxon>Craniata</taxon>
        <taxon>Vertebrata</taxon>
        <taxon>Euteleostomi</taxon>
        <taxon>Archelosauria</taxon>
        <taxon>Archosauria</taxon>
        <taxon>Dinosauria</taxon>
        <taxon>Saurischia</taxon>
        <taxon>Theropoda</taxon>
        <taxon>Coelurosauria</taxon>
        <taxon>Aves</taxon>
        <taxon>Neognathae</taxon>
        <taxon>Neoaves</taxon>
        <taxon>Charadriiformes</taxon>
        <taxon>Scolopacidae</taxon>
        <taxon>Limosa</taxon>
    </lineage>
</organism>
<evidence type="ECO:0000313" key="3">
    <source>
        <dbReference type="Proteomes" id="UP000233556"/>
    </source>
</evidence>
<accession>A0A2I0T6P3</accession>
<dbReference type="EMBL" id="KZ517003">
    <property type="protein sequence ID" value="PKU29465.1"/>
    <property type="molecule type" value="Genomic_DNA"/>
</dbReference>
<keyword evidence="1" id="KW-0812">Transmembrane</keyword>
<feature type="transmembrane region" description="Helical" evidence="1">
    <location>
        <begin position="17"/>
        <end position="35"/>
    </location>
</feature>
<evidence type="ECO:0000256" key="1">
    <source>
        <dbReference type="SAM" id="Phobius"/>
    </source>
</evidence>
<dbReference type="Proteomes" id="UP000233556">
    <property type="component" value="Unassembled WGS sequence"/>
</dbReference>
<keyword evidence="3" id="KW-1185">Reference proteome</keyword>
<evidence type="ECO:0000313" key="2">
    <source>
        <dbReference type="EMBL" id="PKU29465.1"/>
    </source>
</evidence>
<protein>
    <submittedName>
        <fullName evidence="2">Glycoprotein xg</fullName>
    </submittedName>
</protein>
<keyword evidence="1" id="KW-1133">Transmembrane helix</keyword>
<gene>
    <name evidence="2" type="ORF">llap_20231</name>
</gene>
<reference evidence="3" key="2">
    <citation type="submission" date="2017-12" db="EMBL/GenBank/DDBJ databases">
        <title>Genome sequence of the Bar-tailed Godwit (Limosa lapponica baueri).</title>
        <authorList>
            <person name="Lima N.C.B."/>
            <person name="Parody-Merino A.M."/>
            <person name="Battley P.F."/>
            <person name="Fidler A.E."/>
            <person name="Prosdocimi F."/>
        </authorList>
    </citation>
    <scope>NUCLEOTIDE SEQUENCE [LARGE SCALE GENOMIC DNA]</scope>
</reference>
<reference evidence="3" key="1">
    <citation type="submission" date="2017-11" db="EMBL/GenBank/DDBJ databases">
        <authorList>
            <person name="Lima N.C."/>
            <person name="Parody-Merino A.M."/>
            <person name="Battley P.F."/>
            <person name="Fidler A.E."/>
            <person name="Prosdocimi F."/>
        </authorList>
    </citation>
    <scope>NUCLEOTIDE SEQUENCE [LARGE SCALE GENOMIC DNA]</scope>
</reference>
<dbReference type="AlphaFoldDB" id="A0A2I0T6P3"/>
<sequence>MTSLDLLVMLFLMDPRMLLAFLATMAHFWLTGILLSTRTPRSFPHSCSPAGQPQCVLVQGAIPPQVQHPTLAFVEFHQVPLCPALQPVQVSLYGGTAFWRVSHPSQFCIISKRAEDTFHPFIEVIDENIEEDWTQY</sequence>
<keyword evidence="1" id="KW-0472">Membrane</keyword>
<proteinExistence type="predicted"/>